<keyword evidence="2" id="KW-0456">Lyase</keyword>
<reference evidence="2" key="2">
    <citation type="submission" date="2023-01" db="EMBL/GenBank/DDBJ databases">
        <title>Draft genome sequence of Devosia yakushimensis strain NBRC 103855.</title>
        <authorList>
            <person name="Sun Q."/>
            <person name="Mori K."/>
        </authorList>
    </citation>
    <scope>NUCLEOTIDE SEQUENCE</scope>
    <source>
        <strain evidence="2">NBRC 103855</strain>
    </source>
</reference>
<dbReference type="Gene3D" id="3.10.180.10">
    <property type="entry name" value="2,3-Dihydroxybiphenyl 1,2-Dioxygenase, domain 1"/>
    <property type="match status" value="1"/>
</dbReference>
<proteinExistence type="predicted"/>
<keyword evidence="3" id="KW-1185">Reference proteome</keyword>
<gene>
    <name evidence="2" type="primary">gloA</name>
    <name evidence="2" type="ORF">GCM10007913_15870</name>
</gene>
<reference evidence="2" key="1">
    <citation type="journal article" date="2014" name="Int. J. Syst. Evol. Microbiol.">
        <title>Complete genome of a new Firmicutes species belonging to the dominant human colonic microbiota ('Ruminococcus bicirculans') reveals two chromosomes and a selective capacity to utilize plant glucans.</title>
        <authorList>
            <consortium name="NISC Comparative Sequencing Program"/>
            <person name="Wegmann U."/>
            <person name="Louis P."/>
            <person name="Goesmann A."/>
            <person name="Henrissat B."/>
            <person name="Duncan S.H."/>
            <person name="Flint H.J."/>
        </authorList>
    </citation>
    <scope>NUCLEOTIDE SEQUENCE</scope>
    <source>
        <strain evidence="2">NBRC 103855</strain>
    </source>
</reference>
<evidence type="ECO:0000313" key="2">
    <source>
        <dbReference type="EMBL" id="GLQ09655.1"/>
    </source>
</evidence>
<dbReference type="InterPro" id="IPR037523">
    <property type="entry name" value="VOC_core"/>
</dbReference>
<dbReference type="GO" id="GO:0016829">
    <property type="term" value="F:lyase activity"/>
    <property type="evidence" value="ECO:0007669"/>
    <property type="project" value="UniProtKB-KW"/>
</dbReference>
<dbReference type="PROSITE" id="PS51819">
    <property type="entry name" value="VOC"/>
    <property type="match status" value="1"/>
</dbReference>
<name>A0ABQ5UEM8_9HYPH</name>
<dbReference type="PANTHER" id="PTHR21366:SF22">
    <property type="entry name" value="VOC DOMAIN-CONTAINING PROTEIN"/>
    <property type="match status" value="1"/>
</dbReference>
<dbReference type="Proteomes" id="UP001161406">
    <property type="component" value="Unassembled WGS sequence"/>
</dbReference>
<accession>A0ABQ5UEM8</accession>
<dbReference type="Pfam" id="PF00903">
    <property type="entry name" value="Glyoxalase"/>
    <property type="match status" value="1"/>
</dbReference>
<feature type="domain" description="VOC" evidence="1">
    <location>
        <begin position="8"/>
        <end position="133"/>
    </location>
</feature>
<dbReference type="SUPFAM" id="SSF54593">
    <property type="entry name" value="Glyoxalase/Bleomycin resistance protein/Dihydroxybiphenyl dioxygenase"/>
    <property type="match status" value="1"/>
</dbReference>
<dbReference type="InterPro" id="IPR050383">
    <property type="entry name" value="GlyoxalaseI/FosfomycinResist"/>
</dbReference>
<evidence type="ECO:0000313" key="3">
    <source>
        <dbReference type="Proteomes" id="UP001161406"/>
    </source>
</evidence>
<evidence type="ECO:0000259" key="1">
    <source>
        <dbReference type="PROSITE" id="PS51819"/>
    </source>
</evidence>
<dbReference type="InterPro" id="IPR004360">
    <property type="entry name" value="Glyas_Fos-R_dOase_dom"/>
</dbReference>
<dbReference type="PANTHER" id="PTHR21366">
    <property type="entry name" value="GLYOXALASE FAMILY PROTEIN"/>
    <property type="match status" value="1"/>
</dbReference>
<dbReference type="EMBL" id="BSNG01000001">
    <property type="protein sequence ID" value="GLQ09655.1"/>
    <property type="molecule type" value="Genomic_DNA"/>
</dbReference>
<organism evidence="2 3">
    <name type="scientific">Devosia yakushimensis</name>
    <dbReference type="NCBI Taxonomy" id="470028"/>
    <lineage>
        <taxon>Bacteria</taxon>
        <taxon>Pseudomonadati</taxon>
        <taxon>Pseudomonadota</taxon>
        <taxon>Alphaproteobacteria</taxon>
        <taxon>Hyphomicrobiales</taxon>
        <taxon>Devosiaceae</taxon>
        <taxon>Devosia</taxon>
    </lineage>
</organism>
<protein>
    <submittedName>
        <fullName evidence="2">Lactoylglutathione lyase</fullName>
    </submittedName>
</protein>
<dbReference type="RefSeq" id="WP_284389627.1">
    <property type="nucleotide sequence ID" value="NZ_BSNG01000001.1"/>
</dbReference>
<dbReference type="InterPro" id="IPR029068">
    <property type="entry name" value="Glyas_Bleomycin-R_OHBP_Dase"/>
</dbReference>
<sequence length="139" mass="15717">MNRPPLQGLVETCLYVSDVVRSRDFYVRIFGFEPMGGDERIQPLRVGEGQVLILFRRGATLKPIPVGGGFIPPHDGAGEQHFAFGIAAESFEDWKIYLEGLHIELESEVGWPQGGRSIYFRDPDRLVVELITRGVWPNY</sequence>
<comment type="caution">
    <text evidence="2">The sequence shown here is derived from an EMBL/GenBank/DDBJ whole genome shotgun (WGS) entry which is preliminary data.</text>
</comment>